<dbReference type="Gene3D" id="3.30.420.10">
    <property type="entry name" value="Ribonuclease H-like superfamily/Ribonuclease H"/>
    <property type="match status" value="1"/>
</dbReference>
<keyword evidence="19" id="KW-1185">Reference proteome</keyword>
<keyword evidence="10 14" id="KW-0479">Metal-binding</keyword>
<evidence type="ECO:0000256" key="9">
    <source>
        <dbReference type="ARBA" id="ARBA00022722"/>
    </source>
</evidence>
<evidence type="ECO:0000259" key="17">
    <source>
        <dbReference type="PROSITE" id="PS51975"/>
    </source>
</evidence>
<evidence type="ECO:0000256" key="16">
    <source>
        <dbReference type="RuleBase" id="RU003515"/>
    </source>
</evidence>
<keyword evidence="11 14" id="KW-0255">Endonuclease</keyword>
<dbReference type="SUPFAM" id="SSF53098">
    <property type="entry name" value="Ribonuclease H-like"/>
    <property type="match status" value="1"/>
</dbReference>
<dbReference type="HAMAP" id="MF_00052_B">
    <property type="entry name" value="RNase_HII_B"/>
    <property type="match status" value="1"/>
</dbReference>
<dbReference type="GO" id="GO:0030145">
    <property type="term" value="F:manganese ion binding"/>
    <property type="evidence" value="ECO:0007669"/>
    <property type="project" value="UniProtKB-UniRule"/>
</dbReference>
<dbReference type="InterPro" id="IPR022898">
    <property type="entry name" value="RNase_HII"/>
</dbReference>
<evidence type="ECO:0000256" key="3">
    <source>
        <dbReference type="ARBA" id="ARBA00004065"/>
    </source>
</evidence>
<dbReference type="GO" id="GO:0043137">
    <property type="term" value="P:DNA replication, removal of RNA primer"/>
    <property type="evidence" value="ECO:0007669"/>
    <property type="project" value="TreeGrafter"/>
</dbReference>
<dbReference type="NCBIfam" id="NF000595">
    <property type="entry name" value="PRK00015.1-3"/>
    <property type="match status" value="1"/>
</dbReference>
<keyword evidence="9 14" id="KW-0540">Nuclease</keyword>
<accession>A0A1I3HNK3</accession>
<dbReference type="PANTHER" id="PTHR10954">
    <property type="entry name" value="RIBONUCLEASE H2 SUBUNIT A"/>
    <property type="match status" value="1"/>
</dbReference>
<evidence type="ECO:0000256" key="4">
    <source>
        <dbReference type="ARBA" id="ARBA00004496"/>
    </source>
</evidence>
<proteinExistence type="inferred from homology"/>
<evidence type="ECO:0000256" key="10">
    <source>
        <dbReference type="ARBA" id="ARBA00022723"/>
    </source>
</evidence>
<dbReference type="Proteomes" id="UP000199377">
    <property type="component" value="Unassembled WGS sequence"/>
</dbReference>
<dbReference type="RefSeq" id="WP_245779166.1">
    <property type="nucleotide sequence ID" value="NZ_FOQH01000006.1"/>
</dbReference>
<sequence>MAKISLPHMREPKIVADGAFETAARERLGAGALVCGVDEAGRGPWAGPVYAGAAILDPAAVPEGLADSKALSARRREALAAALLEGATCGVGAASVAEIDELGLGPAADLAMVRAIAALGVEPAWVIVDGRRLPRGLRQPGEWLVKGDARSFSVAAASILAKVARDAEMDRLALEHPGYGWESNRGYGTAAHADALKRLGVTPHHRRSFKPIHNILLEESRATR</sequence>
<evidence type="ECO:0000256" key="11">
    <source>
        <dbReference type="ARBA" id="ARBA00022759"/>
    </source>
</evidence>
<dbReference type="InterPro" id="IPR036397">
    <property type="entry name" value="RNaseH_sf"/>
</dbReference>
<evidence type="ECO:0000256" key="2">
    <source>
        <dbReference type="ARBA" id="ARBA00001946"/>
    </source>
</evidence>
<evidence type="ECO:0000313" key="19">
    <source>
        <dbReference type="Proteomes" id="UP000199377"/>
    </source>
</evidence>
<feature type="binding site" evidence="14 15">
    <location>
        <position position="129"/>
    </location>
    <ligand>
        <name>a divalent metal cation</name>
        <dbReference type="ChEBI" id="CHEBI:60240"/>
    </ligand>
</feature>
<dbReference type="PANTHER" id="PTHR10954:SF18">
    <property type="entry name" value="RIBONUCLEASE HII"/>
    <property type="match status" value="1"/>
</dbReference>
<keyword evidence="13 14" id="KW-0464">Manganese</keyword>
<evidence type="ECO:0000313" key="18">
    <source>
        <dbReference type="EMBL" id="SFI37080.1"/>
    </source>
</evidence>
<dbReference type="Pfam" id="PF01351">
    <property type="entry name" value="RNase_HII"/>
    <property type="match status" value="1"/>
</dbReference>
<name>A0A1I3HNK3_9RHOB</name>
<comment type="function">
    <text evidence="3 14 16">Endonuclease that specifically degrades the RNA of RNA-DNA hybrids.</text>
</comment>
<dbReference type="EMBL" id="FOQH01000006">
    <property type="protein sequence ID" value="SFI37080.1"/>
    <property type="molecule type" value="Genomic_DNA"/>
</dbReference>
<dbReference type="CDD" id="cd07182">
    <property type="entry name" value="RNase_HII_bacteria_HII_like"/>
    <property type="match status" value="1"/>
</dbReference>
<comment type="catalytic activity">
    <reaction evidence="1 14 15 16">
        <text>Endonucleolytic cleavage to 5'-phosphomonoester.</text>
        <dbReference type="EC" id="3.1.26.4"/>
    </reaction>
</comment>
<dbReference type="GO" id="GO:0005737">
    <property type="term" value="C:cytoplasm"/>
    <property type="evidence" value="ECO:0007669"/>
    <property type="project" value="UniProtKB-SubCell"/>
</dbReference>
<dbReference type="GO" id="GO:0032299">
    <property type="term" value="C:ribonuclease H2 complex"/>
    <property type="evidence" value="ECO:0007669"/>
    <property type="project" value="TreeGrafter"/>
</dbReference>
<comment type="similarity">
    <text evidence="5 14 16">Belongs to the RNase HII family.</text>
</comment>
<dbReference type="PROSITE" id="PS51975">
    <property type="entry name" value="RNASE_H_2"/>
    <property type="match status" value="1"/>
</dbReference>
<dbReference type="GO" id="GO:0004523">
    <property type="term" value="F:RNA-DNA hybrid ribonuclease activity"/>
    <property type="evidence" value="ECO:0007669"/>
    <property type="project" value="UniProtKB-UniRule"/>
</dbReference>
<evidence type="ECO:0000256" key="8">
    <source>
        <dbReference type="ARBA" id="ARBA00022490"/>
    </source>
</evidence>
<keyword evidence="8 14" id="KW-0963">Cytoplasm</keyword>
<dbReference type="EC" id="3.1.26.4" evidence="6 14"/>
<comment type="cofactor">
    <cofactor evidence="14 15">
        <name>Mn(2+)</name>
        <dbReference type="ChEBI" id="CHEBI:29035"/>
    </cofactor>
    <cofactor evidence="14 15">
        <name>Mg(2+)</name>
        <dbReference type="ChEBI" id="CHEBI:18420"/>
    </cofactor>
    <text evidence="14 15">Manganese or magnesium. Binds 1 divalent metal ion per monomer in the absence of substrate. May bind a second metal ion after substrate binding.</text>
</comment>
<dbReference type="GO" id="GO:0006298">
    <property type="term" value="P:mismatch repair"/>
    <property type="evidence" value="ECO:0007669"/>
    <property type="project" value="TreeGrafter"/>
</dbReference>
<evidence type="ECO:0000256" key="6">
    <source>
        <dbReference type="ARBA" id="ARBA00012180"/>
    </source>
</evidence>
<dbReference type="InterPro" id="IPR012337">
    <property type="entry name" value="RNaseH-like_sf"/>
</dbReference>
<feature type="binding site" evidence="14 15">
    <location>
        <position position="39"/>
    </location>
    <ligand>
        <name>a divalent metal cation</name>
        <dbReference type="ChEBI" id="CHEBI:60240"/>
    </ligand>
</feature>
<dbReference type="STRING" id="1114924.SAMN05216258_10683"/>
<evidence type="ECO:0000256" key="5">
    <source>
        <dbReference type="ARBA" id="ARBA00007383"/>
    </source>
</evidence>
<organism evidence="18 19">
    <name type="scientific">Albimonas pacifica</name>
    <dbReference type="NCBI Taxonomy" id="1114924"/>
    <lineage>
        <taxon>Bacteria</taxon>
        <taxon>Pseudomonadati</taxon>
        <taxon>Pseudomonadota</taxon>
        <taxon>Alphaproteobacteria</taxon>
        <taxon>Rhodobacterales</taxon>
        <taxon>Paracoccaceae</taxon>
        <taxon>Albimonas</taxon>
    </lineage>
</organism>
<evidence type="ECO:0000256" key="13">
    <source>
        <dbReference type="ARBA" id="ARBA00023211"/>
    </source>
</evidence>
<evidence type="ECO:0000256" key="14">
    <source>
        <dbReference type="HAMAP-Rule" id="MF_00052"/>
    </source>
</evidence>
<protein>
    <recommendedName>
        <fullName evidence="7 14">Ribonuclease HII</fullName>
        <shortName evidence="14">RNase HII</shortName>
        <ecNumber evidence="6 14">3.1.26.4</ecNumber>
    </recommendedName>
</protein>
<feature type="binding site" evidence="14 15">
    <location>
        <position position="38"/>
    </location>
    <ligand>
        <name>a divalent metal cation</name>
        <dbReference type="ChEBI" id="CHEBI:60240"/>
    </ligand>
</feature>
<dbReference type="GO" id="GO:0003723">
    <property type="term" value="F:RNA binding"/>
    <property type="evidence" value="ECO:0007669"/>
    <property type="project" value="UniProtKB-UniRule"/>
</dbReference>
<reference evidence="18 19" key="1">
    <citation type="submission" date="2016-10" db="EMBL/GenBank/DDBJ databases">
        <authorList>
            <person name="de Groot N.N."/>
        </authorList>
    </citation>
    <scope>NUCLEOTIDE SEQUENCE [LARGE SCALE GENOMIC DNA]</scope>
    <source>
        <strain evidence="18 19">CGMCC 1.11030</strain>
    </source>
</reference>
<dbReference type="InterPro" id="IPR001352">
    <property type="entry name" value="RNase_HII/HIII"/>
</dbReference>
<gene>
    <name evidence="14" type="primary">rnhB</name>
    <name evidence="18" type="ORF">SAMN05216258_10683</name>
</gene>
<evidence type="ECO:0000256" key="1">
    <source>
        <dbReference type="ARBA" id="ARBA00000077"/>
    </source>
</evidence>
<keyword evidence="12 14" id="KW-0378">Hydrolase</keyword>
<evidence type="ECO:0000256" key="15">
    <source>
        <dbReference type="PROSITE-ProRule" id="PRU01319"/>
    </source>
</evidence>
<feature type="domain" description="RNase H type-2" evidence="17">
    <location>
        <begin position="32"/>
        <end position="221"/>
    </location>
</feature>
<dbReference type="InterPro" id="IPR024567">
    <property type="entry name" value="RNase_HII/HIII_dom"/>
</dbReference>
<comment type="cofactor">
    <cofactor evidence="2">
        <name>Mg(2+)</name>
        <dbReference type="ChEBI" id="CHEBI:18420"/>
    </cofactor>
</comment>
<evidence type="ECO:0000256" key="12">
    <source>
        <dbReference type="ARBA" id="ARBA00022801"/>
    </source>
</evidence>
<dbReference type="AlphaFoldDB" id="A0A1I3HNK3"/>
<comment type="subcellular location">
    <subcellularLocation>
        <location evidence="4 14">Cytoplasm</location>
    </subcellularLocation>
</comment>
<evidence type="ECO:0000256" key="7">
    <source>
        <dbReference type="ARBA" id="ARBA00019179"/>
    </source>
</evidence>